<organism evidence="3 4">
    <name type="scientific">Rohdeia mirabilis</name>
    <dbReference type="NCBI Taxonomy" id="2528008"/>
    <lineage>
        <taxon>Bacteria</taxon>
        <taxon>Pseudomonadati</taxon>
        <taxon>Planctomycetota</taxon>
        <taxon>Planctomycetia</taxon>
        <taxon>Planctomycetia incertae sedis</taxon>
        <taxon>Rohdeia</taxon>
    </lineage>
</organism>
<dbReference type="AlphaFoldDB" id="A0A518D2P4"/>
<dbReference type="EC" id="3.5.4.-" evidence="3"/>
<name>A0A518D2P4_9BACT</name>
<keyword evidence="1 3" id="KW-0378">Hydrolase</keyword>
<dbReference type="EMBL" id="CP036290">
    <property type="protein sequence ID" value="QDU85719.1"/>
    <property type="molecule type" value="Genomic_DNA"/>
</dbReference>
<accession>A0A518D2P4</accession>
<reference evidence="3 4" key="1">
    <citation type="submission" date="2019-02" db="EMBL/GenBank/DDBJ databases">
        <title>Deep-cultivation of Planctomycetes and their phenomic and genomic characterization uncovers novel biology.</title>
        <authorList>
            <person name="Wiegand S."/>
            <person name="Jogler M."/>
            <person name="Boedeker C."/>
            <person name="Pinto D."/>
            <person name="Vollmers J."/>
            <person name="Rivas-Marin E."/>
            <person name="Kohn T."/>
            <person name="Peeters S.H."/>
            <person name="Heuer A."/>
            <person name="Rast P."/>
            <person name="Oberbeckmann S."/>
            <person name="Bunk B."/>
            <person name="Jeske O."/>
            <person name="Meyerdierks A."/>
            <person name="Storesund J.E."/>
            <person name="Kallscheuer N."/>
            <person name="Luecker S."/>
            <person name="Lage O.M."/>
            <person name="Pohl T."/>
            <person name="Merkel B.J."/>
            <person name="Hornburger P."/>
            <person name="Mueller R.-W."/>
            <person name="Bruemmer F."/>
            <person name="Labrenz M."/>
            <person name="Spormann A.M."/>
            <person name="Op den Camp H."/>
            <person name="Overmann J."/>
            <person name="Amann R."/>
            <person name="Jetten M.S.M."/>
            <person name="Mascher T."/>
            <person name="Medema M.H."/>
            <person name="Devos D.P."/>
            <person name="Kaster A.-K."/>
            <person name="Ovreas L."/>
            <person name="Rohde M."/>
            <person name="Galperin M.Y."/>
            <person name="Jogler C."/>
        </authorList>
    </citation>
    <scope>NUCLEOTIDE SEQUENCE [LARGE SCALE GENOMIC DNA]</scope>
    <source>
        <strain evidence="3 4">Pla163</strain>
    </source>
</reference>
<proteinExistence type="predicted"/>
<gene>
    <name evidence="3" type="ORF">Pla163_28520</name>
</gene>
<sequence>MRLRARWLVAAPDDVVEGVDLMVEAGRVVARVPSHEIHTSTSEPFELVDLGDVALTPGLVDAHAHLDLTDLAGAVAPGASFPDWIVGLLRARGAATSEASSAVARGLERLATTGCVAVGDIAASWTHGELDARRKAGGPITRTYLEVLDAGDDARGRAAVERALAFLDGDGAAGQVDLLGISPHAPYTVGDATLDALASGIASRGNGRSVPLQVHWAETPEEEAWTGGRTGPFDALLGPPQGRGRALDRLERRGLLGPATVLVHGNVPDDVAAGTGRNDCGGQDDEPTRIARADASVVHCPGAHAFFARAPFPVERYRAAGVRLCLGTDSAAGNDDLDMRRELALAAAAFPHVPLAELWGWATCDAARALGLGDRVGVLGVGRPFTAVAFATAARSRERVLDELVRERPEVRASWIEGRQVVAQRSPR</sequence>
<dbReference type="SUPFAM" id="SSF51556">
    <property type="entry name" value="Metallo-dependent hydrolases"/>
    <property type="match status" value="1"/>
</dbReference>
<dbReference type="InterPro" id="IPR011059">
    <property type="entry name" value="Metal-dep_hydrolase_composite"/>
</dbReference>
<evidence type="ECO:0000313" key="3">
    <source>
        <dbReference type="EMBL" id="QDU85719.1"/>
    </source>
</evidence>
<evidence type="ECO:0000313" key="4">
    <source>
        <dbReference type="Proteomes" id="UP000319342"/>
    </source>
</evidence>
<dbReference type="InterPro" id="IPR006680">
    <property type="entry name" value="Amidohydro-rel"/>
</dbReference>
<evidence type="ECO:0000259" key="2">
    <source>
        <dbReference type="Pfam" id="PF01979"/>
    </source>
</evidence>
<feature type="domain" description="Amidohydrolase-related" evidence="2">
    <location>
        <begin position="55"/>
        <end position="395"/>
    </location>
</feature>
<dbReference type="GO" id="GO:0016810">
    <property type="term" value="F:hydrolase activity, acting on carbon-nitrogen (but not peptide) bonds"/>
    <property type="evidence" value="ECO:0007669"/>
    <property type="project" value="InterPro"/>
</dbReference>
<dbReference type="InterPro" id="IPR050287">
    <property type="entry name" value="MTA/SAH_deaminase"/>
</dbReference>
<dbReference type="Pfam" id="PF01979">
    <property type="entry name" value="Amidohydro_1"/>
    <property type="match status" value="1"/>
</dbReference>
<evidence type="ECO:0000256" key="1">
    <source>
        <dbReference type="ARBA" id="ARBA00022801"/>
    </source>
</evidence>
<dbReference type="Proteomes" id="UP000319342">
    <property type="component" value="Chromosome"/>
</dbReference>
<keyword evidence="4" id="KW-1185">Reference proteome</keyword>
<dbReference type="SUPFAM" id="SSF51338">
    <property type="entry name" value="Composite domain of metallo-dependent hydrolases"/>
    <property type="match status" value="1"/>
</dbReference>
<protein>
    <submittedName>
        <fullName evidence="3">Aminodeoxyfutalosine deaminase</fullName>
        <ecNumber evidence="3">3.5.4.-</ecNumber>
    </submittedName>
</protein>
<dbReference type="PANTHER" id="PTHR43794">
    <property type="entry name" value="AMINOHYDROLASE SSNA-RELATED"/>
    <property type="match status" value="1"/>
</dbReference>
<dbReference type="Gene3D" id="3.20.20.140">
    <property type="entry name" value="Metal-dependent hydrolases"/>
    <property type="match status" value="1"/>
</dbReference>
<dbReference type="PANTHER" id="PTHR43794:SF11">
    <property type="entry name" value="AMIDOHYDROLASE-RELATED DOMAIN-CONTAINING PROTEIN"/>
    <property type="match status" value="1"/>
</dbReference>
<dbReference type="InterPro" id="IPR032466">
    <property type="entry name" value="Metal_Hydrolase"/>
</dbReference>